<evidence type="ECO:0000256" key="1">
    <source>
        <dbReference type="SAM" id="Phobius"/>
    </source>
</evidence>
<keyword evidence="1" id="KW-1133">Transmembrane helix</keyword>
<dbReference type="RefSeq" id="WP_121805394.1">
    <property type="nucleotide sequence ID" value="NZ_RDBE01000006.1"/>
</dbReference>
<protein>
    <submittedName>
        <fullName evidence="2">Uncharacterized protein</fullName>
    </submittedName>
</protein>
<keyword evidence="3" id="KW-1185">Reference proteome</keyword>
<organism evidence="2 3">
    <name type="scientific">Nocardioides mangrovicus</name>
    <dbReference type="NCBI Taxonomy" id="2478913"/>
    <lineage>
        <taxon>Bacteria</taxon>
        <taxon>Bacillati</taxon>
        <taxon>Actinomycetota</taxon>
        <taxon>Actinomycetes</taxon>
        <taxon>Propionibacteriales</taxon>
        <taxon>Nocardioidaceae</taxon>
        <taxon>Nocardioides</taxon>
    </lineage>
</organism>
<dbReference type="AlphaFoldDB" id="A0A3L8P4V8"/>
<name>A0A3L8P4V8_9ACTN</name>
<dbReference type="EMBL" id="RDBE01000006">
    <property type="protein sequence ID" value="RLV49629.1"/>
    <property type="molecule type" value="Genomic_DNA"/>
</dbReference>
<sequence>MSEHDNRHTAGAFDVRTFIAALMGVFGVVLVLTGIFGGNETTIGTKADGNPNLWVGIALLVFAAVMQGWAMARPTIVDEEQLARDEQEGPPAGH</sequence>
<proteinExistence type="predicted"/>
<gene>
    <name evidence="2" type="ORF">D9V37_06835</name>
</gene>
<dbReference type="Proteomes" id="UP000281708">
    <property type="component" value="Unassembled WGS sequence"/>
</dbReference>
<reference evidence="2 3" key="1">
    <citation type="submission" date="2018-10" db="EMBL/GenBank/DDBJ databases">
        <title>Marmoricola sp. 4Q3S-7 whole genome shotgun sequence.</title>
        <authorList>
            <person name="Li F."/>
        </authorList>
    </citation>
    <scope>NUCLEOTIDE SEQUENCE [LARGE SCALE GENOMIC DNA]</scope>
    <source>
        <strain evidence="2 3">4Q3S-7</strain>
    </source>
</reference>
<keyword evidence="1" id="KW-0812">Transmembrane</keyword>
<evidence type="ECO:0000313" key="3">
    <source>
        <dbReference type="Proteomes" id="UP000281708"/>
    </source>
</evidence>
<feature type="transmembrane region" description="Helical" evidence="1">
    <location>
        <begin position="12"/>
        <end position="33"/>
    </location>
</feature>
<comment type="caution">
    <text evidence="2">The sequence shown here is derived from an EMBL/GenBank/DDBJ whole genome shotgun (WGS) entry which is preliminary data.</text>
</comment>
<accession>A0A3L8P4V8</accession>
<feature type="transmembrane region" description="Helical" evidence="1">
    <location>
        <begin position="53"/>
        <end position="72"/>
    </location>
</feature>
<evidence type="ECO:0000313" key="2">
    <source>
        <dbReference type="EMBL" id="RLV49629.1"/>
    </source>
</evidence>
<dbReference type="OrthoDB" id="5196985at2"/>
<keyword evidence="1" id="KW-0472">Membrane</keyword>